<dbReference type="AlphaFoldDB" id="A0A8H5B6R2"/>
<reference evidence="2 3" key="1">
    <citation type="journal article" date="2020" name="ISME J.">
        <title>Uncovering the hidden diversity of litter-decomposition mechanisms in mushroom-forming fungi.</title>
        <authorList>
            <person name="Floudas D."/>
            <person name="Bentzer J."/>
            <person name="Ahren D."/>
            <person name="Johansson T."/>
            <person name="Persson P."/>
            <person name="Tunlid A."/>
        </authorList>
    </citation>
    <scope>NUCLEOTIDE SEQUENCE [LARGE SCALE GENOMIC DNA]</scope>
    <source>
        <strain evidence="2 3">CBS 175.51</strain>
    </source>
</reference>
<dbReference type="CDD" id="cd01650">
    <property type="entry name" value="RT_nLTR_like"/>
    <property type="match status" value="1"/>
</dbReference>
<dbReference type="InterPro" id="IPR043502">
    <property type="entry name" value="DNA/RNA_pol_sf"/>
</dbReference>
<evidence type="ECO:0000259" key="1">
    <source>
        <dbReference type="PROSITE" id="PS50878"/>
    </source>
</evidence>
<dbReference type="InterPro" id="IPR000477">
    <property type="entry name" value="RT_dom"/>
</dbReference>
<dbReference type="PROSITE" id="PS50878">
    <property type="entry name" value="RT_POL"/>
    <property type="match status" value="1"/>
</dbReference>
<comment type="caution">
    <text evidence="2">The sequence shown here is derived from an EMBL/GenBank/DDBJ whole genome shotgun (WGS) entry which is preliminary data.</text>
</comment>
<feature type="domain" description="Reverse transcriptase" evidence="1">
    <location>
        <begin position="114"/>
        <end position="403"/>
    </location>
</feature>
<gene>
    <name evidence="2" type="ORF">D9611_003500</name>
</gene>
<dbReference type="Pfam" id="PF00078">
    <property type="entry name" value="RVT_1"/>
    <property type="match status" value="1"/>
</dbReference>
<name>A0A8H5B6R2_9AGAR</name>
<protein>
    <recommendedName>
        <fullName evidence="1">Reverse transcriptase domain-containing protein</fullName>
    </recommendedName>
</protein>
<dbReference type="OrthoDB" id="2205812at2759"/>
<organism evidence="2 3">
    <name type="scientific">Ephemerocybe angulata</name>
    <dbReference type="NCBI Taxonomy" id="980116"/>
    <lineage>
        <taxon>Eukaryota</taxon>
        <taxon>Fungi</taxon>
        <taxon>Dikarya</taxon>
        <taxon>Basidiomycota</taxon>
        <taxon>Agaricomycotina</taxon>
        <taxon>Agaricomycetes</taxon>
        <taxon>Agaricomycetidae</taxon>
        <taxon>Agaricales</taxon>
        <taxon>Agaricineae</taxon>
        <taxon>Psathyrellaceae</taxon>
        <taxon>Ephemerocybe</taxon>
    </lineage>
</organism>
<dbReference type="EMBL" id="JAACJK010000219">
    <property type="protein sequence ID" value="KAF5317123.1"/>
    <property type="molecule type" value="Genomic_DNA"/>
</dbReference>
<proteinExistence type="predicted"/>
<keyword evidence="3" id="KW-1185">Reference proteome</keyword>
<evidence type="ECO:0000313" key="3">
    <source>
        <dbReference type="Proteomes" id="UP000541558"/>
    </source>
</evidence>
<dbReference type="PANTHER" id="PTHR31635">
    <property type="entry name" value="REVERSE TRANSCRIPTASE DOMAIN-CONTAINING PROTEIN-RELATED"/>
    <property type="match status" value="1"/>
</dbReference>
<dbReference type="SUPFAM" id="SSF56672">
    <property type="entry name" value="DNA/RNA polymerases"/>
    <property type="match status" value="1"/>
</dbReference>
<dbReference type="PANTHER" id="PTHR31635:SF196">
    <property type="entry name" value="REVERSE TRANSCRIPTASE DOMAIN-CONTAINING PROTEIN-RELATED"/>
    <property type="match status" value="1"/>
</dbReference>
<accession>A0A8H5B6R2</accession>
<evidence type="ECO:0000313" key="2">
    <source>
        <dbReference type="EMBL" id="KAF5317123.1"/>
    </source>
</evidence>
<sequence length="610" mass="69296">MAAIARTYHDEIQKTGTCFDASPEERNRIKTEVLASLDSKLSEPESEALTQKISVAEVRKAIYDSADDKSPGLDGIPTEIWKLLTRDPKSIRDDEDEEAIEDAAQLLCIAYNDIIEHGVEPGTDFTEGWMSPIFKKKDKTHIENYRPITVLNTDYKVLTKILTARITGPAQKLIHNDQAGFMKGRRIENQTDLIRTMIDYAQEENVRGLLVFLDQEKAYDKILHDFLYETLEKMNFPPNFIRSVKALYDSAKTKVIINGMISAPFDIVRGVRQGDPLSCLLFNFAIESLACMIRKSALKGFTTPNMKERLIISMFADDTTVYLAEEDDFNDLTMILEKWCIASGAKFNVGKTEIIPIGDAEYRKKVIHTRKSRDDSSQIPDSIHIAKDGEPVRALGAFVGNNIENGSVWTPTIEKIEASLKRWAKSFPTLDGKRLIVNMEVGGRTQYRTMVQGMSEATRKYLDKLIRQFYWGGNSAYVGADTTNLPHEMGGLKGLSLTDKIKAIHAMRAVRLLDLENQPRWAIITNHLLSKNIPSQFGPIDRRSARNMYLQNWEAAKRESKSAASFFTREMIKTTDELGLRLWTNYPSEKVKRDMPIWLHPRLKKGQNCL</sequence>
<dbReference type="Proteomes" id="UP000541558">
    <property type="component" value="Unassembled WGS sequence"/>
</dbReference>